<evidence type="ECO:0000256" key="3">
    <source>
        <dbReference type="ARBA" id="ARBA00022989"/>
    </source>
</evidence>
<dbReference type="InterPro" id="IPR050997">
    <property type="entry name" value="MAPEG"/>
</dbReference>
<feature type="transmembrane region" description="Helical" evidence="5">
    <location>
        <begin position="102"/>
        <end position="128"/>
    </location>
</feature>
<keyword evidence="2 5" id="KW-0812">Transmembrane</keyword>
<dbReference type="GO" id="GO:0004602">
    <property type="term" value="F:glutathione peroxidase activity"/>
    <property type="evidence" value="ECO:0007669"/>
    <property type="project" value="TreeGrafter"/>
</dbReference>
<evidence type="ECO:0000256" key="5">
    <source>
        <dbReference type="SAM" id="Phobius"/>
    </source>
</evidence>
<dbReference type="PANTHER" id="PTHR10250:SF15">
    <property type="entry name" value="MICROSOMAL GLUTATHIONE S-TRANSFERASE-RELATED"/>
    <property type="match status" value="1"/>
</dbReference>
<accession>A0A0R3KNQ4</accession>
<evidence type="ECO:0000313" key="7">
    <source>
        <dbReference type="Proteomes" id="UP000050863"/>
    </source>
</evidence>
<dbReference type="SUPFAM" id="SSF161084">
    <property type="entry name" value="MAPEG domain-like"/>
    <property type="match status" value="1"/>
</dbReference>
<evidence type="ECO:0008006" key="8">
    <source>
        <dbReference type="Google" id="ProtNLM"/>
    </source>
</evidence>
<evidence type="ECO:0000313" key="6">
    <source>
        <dbReference type="EMBL" id="KRQ97416.1"/>
    </source>
</evidence>
<dbReference type="OrthoDB" id="464934at2"/>
<evidence type="ECO:0000256" key="2">
    <source>
        <dbReference type="ARBA" id="ARBA00022692"/>
    </source>
</evidence>
<comment type="subcellular location">
    <subcellularLocation>
        <location evidence="1">Endomembrane system</location>
        <topology evidence="1">Multi-pass membrane protein</topology>
    </subcellularLocation>
</comment>
<gene>
    <name evidence="6" type="ORF">CQ12_01650</name>
</gene>
<dbReference type="InterPro" id="IPR023352">
    <property type="entry name" value="MAPEG-like_dom_sf"/>
</dbReference>
<keyword evidence="4 5" id="KW-0472">Membrane</keyword>
<evidence type="ECO:0000256" key="1">
    <source>
        <dbReference type="ARBA" id="ARBA00004127"/>
    </source>
</evidence>
<name>A0A0R3KNQ4_9BRAD</name>
<organism evidence="6 7">
    <name type="scientific">Bradyrhizobium jicamae</name>
    <dbReference type="NCBI Taxonomy" id="280332"/>
    <lineage>
        <taxon>Bacteria</taxon>
        <taxon>Pseudomonadati</taxon>
        <taxon>Pseudomonadota</taxon>
        <taxon>Alphaproteobacteria</taxon>
        <taxon>Hyphomicrobiales</taxon>
        <taxon>Nitrobacteraceae</taxon>
        <taxon>Bradyrhizobium</taxon>
    </lineage>
</organism>
<dbReference type="STRING" id="280332.CQ12_01650"/>
<dbReference type="InterPro" id="IPR001129">
    <property type="entry name" value="Membr-assoc_MAPEG"/>
</dbReference>
<sequence length="130" mass="14335">MYHLTALVTLLAILVYFYSSILVSRARGTFGVKLPAISGNPDFERVFRAQMNTLEWLPIFLPSLWLFAIYISDGIAAAIGLVWVAGRILYVLGYARAVKDRSLGFAIQALATIALWVGAFGAIVWRLVQG</sequence>
<keyword evidence="7" id="KW-1185">Reference proteome</keyword>
<keyword evidence="3 5" id="KW-1133">Transmembrane helix</keyword>
<feature type="transmembrane region" description="Helical" evidence="5">
    <location>
        <begin position="64"/>
        <end position="90"/>
    </location>
</feature>
<evidence type="ECO:0000256" key="4">
    <source>
        <dbReference type="ARBA" id="ARBA00023136"/>
    </source>
</evidence>
<dbReference type="Gene3D" id="1.20.120.550">
    <property type="entry name" value="Membrane associated eicosanoid/glutathione metabolism-like domain"/>
    <property type="match status" value="1"/>
</dbReference>
<dbReference type="AlphaFoldDB" id="A0A0R3KNQ4"/>
<proteinExistence type="predicted"/>
<dbReference type="FunFam" id="1.20.120.550:FF:000003">
    <property type="entry name" value="Leukotriene C4 synthase"/>
    <property type="match status" value="1"/>
</dbReference>
<dbReference type="Pfam" id="PF01124">
    <property type="entry name" value="MAPEG"/>
    <property type="match status" value="1"/>
</dbReference>
<dbReference type="GO" id="GO:0012505">
    <property type="term" value="C:endomembrane system"/>
    <property type="evidence" value="ECO:0007669"/>
    <property type="project" value="UniProtKB-SubCell"/>
</dbReference>
<dbReference type="GO" id="GO:0006691">
    <property type="term" value="P:leukotriene metabolic process"/>
    <property type="evidence" value="ECO:0007669"/>
    <property type="project" value="UniProtKB-ARBA"/>
</dbReference>
<dbReference type="GO" id="GO:0016020">
    <property type="term" value="C:membrane"/>
    <property type="evidence" value="ECO:0007669"/>
    <property type="project" value="InterPro"/>
</dbReference>
<comment type="caution">
    <text evidence="6">The sequence shown here is derived from an EMBL/GenBank/DDBJ whole genome shotgun (WGS) entry which is preliminary data.</text>
</comment>
<dbReference type="EMBL" id="LLXZ01000191">
    <property type="protein sequence ID" value="KRQ97416.1"/>
    <property type="molecule type" value="Genomic_DNA"/>
</dbReference>
<reference evidence="6 7" key="1">
    <citation type="submission" date="2014-03" db="EMBL/GenBank/DDBJ databases">
        <title>Bradyrhizobium valentinum sp. nov., isolated from effective nodules of Lupinus mariae-josephae, a lupine endemic of basic-lime soils in Eastern Spain.</title>
        <authorList>
            <person name="Duran D."/>
            <person name="Rey L."/>
            <person name="Navarro A."/>
            <person name="Busquets A."/>
            <person name="Imperial J."/>
            <person name="Ruiz-Argueso T."/>
        </authorList>
    </citation>
    <scope>NUCLEOTIDE SEQUENCE [LARGE SCALE GENOMIC DNA]</scope>
    <source>
        <strain evidence="6 7">PAC68</strain>
    </source>
</reference>
<dbReference type="PANTHER" id="PTHR10250">
    <property type="entry name" value="MICROSOMAL GLUTATHIONE S-TRANSFERASE"/>
    <property type="match status" value="1"/>
</dbReference>
<dbReference type="Proteomes" id="UP000050863">
    <property type="component" value="Unassembled WGS sequence"/>
</dbReference>
<dbReference type="GO" id="GO:0004364">
    <property type="term" value="F:glutathione transferase activity"/>
    <property type="evidence" value="ECO:0007669"/>
    <property type="project" value="TreeGrafter"/>
</dbReference>
<protein>
    <recommendedName>
        <fullName evidence="8">MAPEG family protein</fullName>
    </recommendedName>
</protein>
<dbReference type="RefSeq" id="WP_057839394.1">
    <property type="nucleotide sequence ID" value="NZ_LLXZ01000191.1"/>
</dbReference>